<dbReference type="Pfam" id="PF17853">
    <property type="entry name" value="GGDEF_2"/>
    <property type="match status" value="1"/>
</dbReference>
<evidence type="ECO:0000256" key="1">
    <source>
        <dbReference type="ARBA" id="ARBA00006754"/>
    </source>
</evidence>
<dbReference type="InterPro" id="IPR051448">
    <property type="entry name" value="CdaR-like_regulators"/>
</dbReference>
<dbReference type="InterPro" id="IPR042070">
    <property type="entry name" value="PucR_C-HTH_sf"/>
</dbReference>
<sequence length="742" mass="85412">MTMELTIKEKLVKDWDNHLRQTSRQLIKFDTEEETLNFLSDSFRLEFSCDFVGILVKDGDHLIPKVWSGALPSITERFPIRMDLCNPSLLVKSLMFDASEGHSSCEFTNLWINEKVSTWFTVPLMSEWNSIGFFIVGYLQPIKLIPEMEQSFDEFGKDVAAAITISRSKELQKTRMLGVQWINQHSSLELSVDDAVAKLVKGAGKLVGASVACIYFYDESDNCFIFQPPSYGGMEPAHKIVVDKNYELKHYFPYVETPGGHQLTIPLVINLKIIGVLYIENHNGSIFTQDDLETLGFLSNHVAVMLENARLYRNEKEHKQRLHHLLDYQQSLVKETVEGDQFDGITDRLSHLLSTSVILVDRFMRPLSFKLYQIDEEELHQLVELATYKMIQGQQGTGSHFTPNPNNGRKVATWAINGSGNLLGYLVVDVTDKEMNDFNRLTINLTRNVYSIQFIKQKIALDSSEQVKDSFMNKLLVEKIEDTESIIQYANLFDWDLFLPHRVAVLSLSIKNEEMNMNVLEVEAEKSRVWEQIKAKIAHRHPEIKMANKNGEWVLIAPENKEDNKPKVYWSKLYQYVKNLVDMHSEKCQVYITVGGKTKTLGNYYACYMQALKALNVVVNRFHDIGFALFDELGPYTILHELNDSQTTHLFIQKNLAPLLQYSEGKGTKGMDLFHTLRVYLENNGSIKETTEELYIHRSSLLYRLEKISHLLDMDITDSECRFNLMMAYKLYDLYIGNMAPS</sequence>
<dbReference type="OrthoDB" id="143422at2"/>
<name>A0A5J5I4W1_9BACI</name>
<evidence type="ECO:0000313" key="4">
    <source>
        <dbReference type="EMBL" id="KAA9028624.1"/>
    </source>
</evidence>
<dbReference type="PANTHER" id="PTHR33744">
    <property type="entry name" value="CARBOHYDRATE DIACID REGULATOR"/>
    <property type="match status" value="1"/>
</dbReference>
<evidence type="ECO:0000313" key="5">
    <source>
        <dbReference type="Proteomes" id="UP000326671"/>
    </source>
</evidence>
<feature type="domain" description="CdaR GGDEF-like" evidence="3">
    <location>
        <begin position="483"/>
        <end position="617"/>
    </location>
</feature>
<protein>
    <submittedName>
        <fullName evidence="4">PucR family transcriptional regulator</fullName>
    </submittedName>
</protein>
<dbReference type="Gene3D" id="3.30.450.40">
    <property type="match status" value="2"/>
</dbReference>
<accession>A0A5J5I4W1</accession>
<comment type="similarity">
    <text evidence="1">Belongs to the CdaR family.</text>
</comment>
<dbReference type="Pfam" id="PF13556">
    <property type="entry name" value="HTH_30"/>
    <property type="match status" value="1"/>
</dbReference>
<dbReference type="Gene3D" id="1.10.10.2840">
    <property type="entry name" value="PucR C-terminal helix-turn-helix domain"/>
    <property type="match status" value="1"/>
</dbReference>
<dbReference type="EMBL" id="VYKL01000010">
    <property type="protein sequence ID" value="KAA9028624.1"/>
    <property type="molecule type" value="Genomic_DNA"/>
</dbReference>
<comment type="caution">
    <text evidence="4">The sequence shown here is derived from an EMBL/GenBank/DDBJ whole genome shotgun (WGS) entry which is preliminary data.</text>
</comment>
<dbReference type="InterPro" id="IPR025736">
    <property type="entry name" value="PucR_C-HTH_dom"/>
</dbReference>
<gene>
    <name evidence="4" type="ORF">F4V44_04980</name>
</gene>
<keyword evidence="5" id="KW-1185">Reference proteome</keyword>
<reference evidence="4 5" key="1">
    <citation type="submission" date="2019-09" db="EMBL/GenBank/DDBJ databases">
        <title>Whole genome sequences of isolates from the Mars Exploration Rovers.</title>
        <authorList>
            <person name="Seuylemezian A."/>
            <person name="Vaishampayan P."/>
        </authorList>
    </citation>
    <scope>NUCLEOTIDE SEQUENCE [LARGE SCALE GENOMIC DNA]</scope>
    <source>
        <strain evidence="4 5">MER_TA_151</strain>
    </source>
</reference>
<feature type="domain" description="PucR C-terminal helix-turn-helix" evidence="2">
    <location>
        <begin position="673"/>
        <end position="730"/>
    </location>
</feature>
<evidence type="ECO:0000259" key="3">
    <source>
        <dbReference type="Pfam" id="PF17853"/>
    </source>
</evidence>
<dbReference type="PANTHER" id="PTHR33744:SF1">
    <property type="entry name" value="DNA-BINDING TRANSCRIPTIONAL ACTIVATOR ADER"/>
    <property type="match status" value="1"/>
</dbReference>
<dbReference type="InterPro" id="IPR029016">
    <property type="entry name" value="GAF-like_dom_sf"/>
</dbReference>
<proteinExistence type="inferred from homology"/>
<dbReference type="Proteomes" id="UP000326671">
    <property type="component" value="Unassembled WGS sequence"/>
</dbReference>
<organism evidence="4 5">
    <name type="scientific">Niallia endozanthoxylica</name>
    <dbReference type="NCBI Taxonomy" id="2036016"/>
    <lineage>
        <taxon>Bacteria</taxon>
        <taxon>Bacillati</taxon>
        <taxon>Bacillota</taxon>
        <taxon>Bacilli</taxon>
        <taxon>Bacillales</taxon>
        <taxon>Bacillaceae</taxon>
        <taxon>Niallia</taxon>
    </lineage>
</organism>
<dbReference type="InterPro" id="IPR041522">
    <property type="entry name" value="CdaR_GGDEF"/>
</dbReference>
<dbReference type="SUPFAM" id="SSF55781">
    <property type="entry name" value="GAF domain-like"/>
    <property type="match status" value="2"/>
</dbReference>
<evidence type="ECO:0000259" key="2">
    <source>
        <dbReference type="Pfam" id="PF13556"/>
    </source>
</evidence>
<dbReference type="AlphaFoldDB" id="A0A5J5I4W1"/>